<dbReference type="STRING" id="1430326.B8W66_13935"/>
<dbReference type="Proteomes" id="UP000193247">
    <property type="component" value="Unassembled WGS sequence"/>
</dbReference>
<evidence type="ECO:0000313" key="4">
    <source>
        <dbReference type="Proteomes" id="UP000193247"/>
    </source>
</evidence>
<evidence type="ECO:0000256" key="1">
    <source>
        <dbReference type="SAM" id="MobiDB-lite"/>
    </source>
</evidence>
<sequence>MVRTGSDADDHASTSQPIAGGAVRERVRVPGLVAAGVWAVALVVGLVALVLGHLPVAAVALVVAVMAPWFGVAYIAHSQRGVSGRTPGPRGTHTHAAAAFPTGWRGRRLSAR</sequence>
<organism evidence="3 4">
    <name type="scientific">Mycobacterium decipiens</name>
    <dbReference type="NCBI Taxonomy" id="1430326"/>
    <lineage>
        <taxon>Bacteria</taxon>
        <taxon>Bacillati</taxon>
        <taxon>Actinomycetota</taxon>
        <taxon>Actinomycetes</taxon>
        <taxon>Mycobacteriales</taxon>
        <taxon>Mycobacteriaceae</taxon>
        <taxon>Mycobacterium</taxon>
    </lineage>
</organism>
<keyword evidence="4" id="KW-1185">Reference proteome</keyword>
<feature type="transmembrane region" description="Helical" evidence="2">
    <location>
        <begin position="57"/>
        <end position="76"/>
    </location>
</feature>
<evidence type="ECO:0000313" key="3">
    <source>
        <dbReference type="EMBL" id="OSC40191.1"/>
    </source>
</evidence>
<keyword evidence="2" id="KW-0472">Membrane</keyword>
<feature type="transmembrane region" description="Helical" evidence="2">
    <location>
        <begin position="32"/>
        <end position="51"/>
    </location>
</feature>
<gene>
    <name evidence="3" type="ORF">B8W66_13935</name>
</gene>
<keyword evidence="2" id="KW-0812">Transmembrane</keyword>
<accession>A0A1X2LTH0</accession>
<evidence type="ECO:0000256" key="2">
    <source>
        <dbReference type="SAM" id="Phobius"/>
    </source>
</evidence>
<dbReference type="EMBL" id="NCXP01000016">
    <property type="protein sequence ID" value="OSC40191.1"/>
    <property type="molecule type" value="Genomic_DNA"/>
</dbReference>
<proteinExistence type="predicted"/>
<keyword evidence="2" id="KW-1133">Transmembrane helix</keyword>
<feature type="region of interest" description="Disordered" evidence="1">
    <location>
        <begin position="81"/>
        <end position="112"/>
    </location>
</feature>
<dbReference type="RefSeq" id="WP_085325649.1">
    <property type="nucleotide sequence ID" value="NZ_NCXP01000016.1"/>
</dbReference>
<dbReference type="OrthoDB" id="4732815at2"/>
<dbReference type="AlphaFoldDB" id="A0A1X2LTH0"/>
<name>A0A1X2LTH0_9MYCO</name>
<comment type="caution">
    <text evidence="3">The sequence shown here is derived from an EMBL/GenBank/DDBJ whole genome shotgun (WGS) entry which is preliminary data.</text>
</comment>
<reference evidence="3 4" key="1">
    <citation type="submission" date="2017-04" db="EMBL/GenBank/DDBJ databases">
        <title>The new phylogeny of genus Mycobacterium.</title>
        <authorList>
            <person name="Tortoli E."/>
            <person name="Trovato A."/>
            <person name="Cirillo D.M."/>
        </authorList>
    </citation>
    <scope>NUCLEOTIDE SEQUENCE [LARGE SCALE GENOMIC DNA]</scope>
    <source>
        <strain evidence="3 4">TBL 1200985</strain>
    </source>
</reference>
<protein>
    <submittedName>
        <fullName evidence="3">Uncharacterized protein</fullName>
    </submittedName>
</protein>